<dbReference type="Proteomes" id="UP000298327">
    <property type="component" value="Unassembled WGS sequence"/>
</dbReference>
<feature type="region of interest" description="Disordered" evidence="2">
    <location>
        <begin position="890"/>
        <end position="915"/>
    </location>
</feature>
<feature type="compositionally biased region" description="Acidic residues" evidence="2">
    <location>
        <begin position="903"/>
        <end position="915"/>
    </location>
</feature>
<sequence>MARKLISYKPPQTEESPLLPVDNPLPSANVNQTLQDATNRADHHYKSLRNERRKTVWAKQASTHLKTRVRTLEASVQHLSAQLVPPSLGSLDFQSGGAGIKKALTASVEQKLVKVKERLTKAEATKQDLRRRNHLLQMRVKRIPHQKALAGKKAFQKDRAIQDTARDLVRDLVAYGVPAASVNDTLHRVAETLDVSTTGNISARSIGRIVLEGGLASDLQFVEDVQQSTGITLSCDGTTHRHTNYESRQAVTIKQNGERVAHFLGVQSAVSHTSESQLAGWERCVDAMFDTFNASCRGEHNADPREFIIKTTGLHTDHAEDQKKLVRLVQLWKKRIEREVRGERALKTMASEEVLTIICEASQQTIEAAGGLDRWDQLSASEKEACHRTAYRDVMIALGEHDFAELSDAEKRDVDLLVWTGCCAHKDLNAVKGGNVRMMAWWKANGHTAPIKLMNRDNARTAASGSSAASDQALDLSQGGGVKLTDLAGGIFNHKDDKKGQQDTLCWFFIIQLGYPINFPDTSNTRYQSHCRAAAELLVHREFYIEFLGIIKDKKEKRNHNHVELNVFVGLQDLPTLHELAVLTLYSQAISHPYLLEIRASHEERNALDLGPLHSRVIAHCQAIISCPELLLAPYATYETGALDKQGWNRPEAIYAVQRLLPHLPHIRGLLIAFFEGALETWVQFSSEFADGGTISNLSEESRSRAWMEATNDKNEGNLGSYRVVQRKNPSMTIHQYNARTAYKKNNTGAYIQSKLRPIDRQFLRKRARVVDASKLEPMRKHAQAEHDQEIVREKRRRDAVREAKKAATAAALAAVQPCFDVETIRMGRLTVAQLNIQLAWHRQTNGAIKSNSQLRNKQSKIDALLHAVKAYQERSLASVDALATGDASASSVGEAMSGGDSDTFESDYDSETYE</sequence>
<feature type="coiled-coil region" evidence="1">
    <location>
        <begin position="105"/>
        <end position="139"/>
    </location>
</feature>
<keyword evidence="4" id="KW-1185">Reference proteome</keyword>
<evidence type="ECO:0000313" key="4">
    <source>
        <dbReference type="Proteomes" id="UP000298327"/>
    </source>
</evidence>
<gene>
    <name evidence="3" type="ORF">EVG20_g2217</name>
</gene>
<dbReference type="STRING" id="205917.A0A4Y9ZAD3"/>
<comment type="caution">
    <text evidence="3">The sequence shown here is derived from an EMBL/GenBank/DDBJ whole genome shotgun (WGS) entry which is preliminary data.</text>
</comment>
<keyword evidence="1" id="KW-0175">Coiled coil</keyword>
<proteinExistence type="predicted"/>
<feature type="region of interest" description="Disordered" evidence="2">
    <location>
        <begin position="1"/>
        <end position="24"/>
    </location>
</feature>
<evidence type="ECO:0000313" key="3">
    <source>
        <dbReference type="EMBL" id="TFY70803.1"/>
    </source>
</evidence>
<evidence type="ECO:0000256" key="2">
    <source>
        <dbReference type="SAM" id="MobiDB-lite"/>
    </source>
</evidence>
<name>A0A4Y9ZAD3_9AGAM</name>
<dbReference type="OrthoDB" id="3236156at2759"/>
<dbReference type="EMBL" id="SEOQ01000082">
    <property type="protein sequence ID" value="TFY70803.1"/>
    <property type="molecule type" value="Genomic_DNA"/>
</dbReference>
<dbReference type="AlphaFoldDB" id="A0A4Y9ZAD3"/>
<evidence type="ECO:0000256" key="1">
    <source>
        <dbReference type="SAM" id="Coils"/>
    </source>
</evidence>
<reference evidence="3 4" key="1">
    <citation type="submission" date="2019-02" db="EMBL/GenBank/DDBJ databases">
        <title>Genome sequencing of the rare red list fungi Dentipellis fragilis.</title>
        <authorList>
            <person name="Buettner E."/>
            <person name="Kellner H."/>
        </authorList>
    </citation>
    <scope>NUCLEOTIDE SEQUENCE [LARGE SCALE GENOMIC DNA]</scope>
    <source>
        <strain evidence="3 4">DSM 105465</strain>
    </source>
</reference>
<organism evidence="3 4">
    <name type="scientific">Dentipellis fragilis</name>
    <dbReference type="NCBI Taxonomy" id="205917"/>
    <lineage>
        <taxon>Eukaryota</taxon>
        <taxon>Fungi</taxon>
        <taxon>Dikarya</taxon>
        <taxon>Basidiomycota</taxon>
        <taxon>Agaricomycotina</taxon>
        <taxon>Agaricomycetes</taxon>
        <taxon>Russulales</taxon>
        <taxon>Hericiaceae</taxon>
        <taxon>Dentipellis</taxon>
    </lineage>
</organism>
<protein>
    <submittedName>
        <fullName evidence="3">Uncharacterized protein</fullName>
    </submittedName>
</protein>
<accession>A0A4Y9ZAD3</accession>